<dbReference type="STRING" id="200361.A0A453KQG0"/>
<dbReference type="PANTHER" id="PTHR13138:SF3">
    <property type="entry name" value="CD2 ANTIGEN CYTOPLASMIC TAIL-BINDING PROTEIN 2"/>
    <property type="match status" value="1"/>
</dbReference>
<evidence type="ECO:0000259" key="2">
    <source>
        <dbReference type="Pfam" id="PF17780"/>
    </source>
</evidence>
<dbReference type="EnsemblPlants" id="AET5Gv20482000.2">
    <property type="protein sequence ID" value="AET5Gv20482000.2"/>
    <property type="gene ID" value="AET5Gv20482000"/>
</dbReference>
<feature type="domain" description="OCRE" evidence="2">
    <location>
        <begin position="405"/>
        <end position="451"/>
    </location>
</feature>
<dbReference type="InterPro" id="IPR035623">
    <property type="entry name" value="SUA-like_OCRE"/>
</dbReference>
<accession>A0A453KQG0</accession>
<name>A0A453KQG0_AEGTS</name>
<evidence type="ECO:0000256" key="1">
    <source>
        <dbReference type="SAM" id="MobiDB-lite"/>
    </source>
</evidence>
<reference evidence="4" key="1">
    <citation type="journal article" date="2014" name="Science">
        <title>Ancient hybridizations among the ancestral genomes of bread wheat.</title>
        <authorList>
            <consortium name="International Wheat Genome Sequencing Consortium,"/>
            <person name="Marcussen T."/>
            <person name="Sandve S.R."/>
            <person name="Heier L."/>
            <person name="Spannagl M."/>
            <person name="Pfeifer M."/>
            <person name="Jakobsen K.S."/>
            <person name="Wulff B.B."/>
            <person name="Steuernagel B."/>
            <person name="Mayer K.F."/>
            <person name="Olsen O.A."/>
        </authorList>
    </citation>
    <scope>NUCLEOTIDE SEQUENCE [LARGE SCALE GENOMIC DNA]</scope>
    <source>
        <strain evidence="4">cv. AL8/78</strain>
    </source>
</reference>
<protein>
    <recommendedName>
        <fullName evidence="2">OCRE domain-containing protein</fullName>
    </recommendedName>
</protein>
<reference evidence="3" key="3">
    <citation type="journal article" date="2017" name="Nature">
        <title>Genome sequence of the progenitor of the wheat D genome Aegilops tauschii.</title>
        <authorList>
            <person name="Luo M.C."/>
            <person name="Gu Y.Q."/>
            <person name="Puiu D."/>
            <person name="Wang H."/>
            <person name="Twardziok S.O."/>
            <person name="Deal K.R."/>
            <person name="Huo N."/>
            <person name="Zhu T."/>
            <person name="Wang L."/>
            <person name="Wang Y."/>
            <person name="McGuire P.E."/>
            <person name="Liu S."/>
            <person name="Long H."/>
            <person name="Ramasamy R.K."/>
            <person name="Rodriguez J.C."/>
            <person name="Van S.L."/>
            <person name="Yuan L."/>
            <person name="Wang Z."/>
            <person name="Xia Z."/>
            <person name="Xiao L."/>
            <person name="Anderson O.D."/>
            <person name="Ouyang S."/>
            <person name="Liang Y."/>
            <person name="Zimin A.V."/>
            <person name="Pertea G."/>
            <person name="Qi P."/>
            <person name="Bennetzen J.L."/>
            <person name="Dai X."/>
            <person name="Dawson M.W."/>
            <person name="Muller H.G."/>
            <person name="Kugler K."/>
            <person name="Rivarola-Duarte L."/>
            <person name="Spannagl M."/>
            <person name="Mayer K.F.X."/>
            <person name="Lu F.H."/>
            <person name="Bevan M.W."/>
            <person name="Leroy P."/>
            <person name="Li P."/>
            <person name="You F.M."/>
            <person name="Sun Q."/>
            <person name="Liu Z."/>
            <person name="Lyons E."/>
            <person name="Wicker T."/>
            <person name="Salzberg S.L."/>
            <person name="Devos K.M."/>
            <person name="Dvorak J."/>
        </authorList>
    </citation>
    <scope>NUCLEOTIDE SEQUENCE [LARGE SCALE GENOMIC DNA]</scope>
    <source>
        <strain evidence="3">cv. AL8/78</strain>
    </source>
</reference>
<reference evidence="4" key="2">
    <citation type="journal article" date="2017" name="Nat. Plants">
        <title>The Aegilops tauschii genome reveals multiple impacts of transposons.</title>
        <authorList>
            <person name="Zhao G."/>
            <person name="Zou C."/>
            <person name="Li K."/>
            <person name="Wang K."/>
            <person name="Li T."/>
            <person name="Gao L."/>
            <person name="Zhang X."/>
            <person name="Wang H."/>
            <person name="Yang Z."/>
            <person name="Liu X."/>
            <person name="Jiang W."/>
            <person name="Mao L."/>
            <person name="Kong X."/>
            <person name="Jiao Y."/>
            <person name="Jia J."/>
        </authorList>
    </citation>
    <scope>NUCLEOTIDE SEQUENCE [LARGE SCALE GENOMIC DNA]</scope>
    <source>
        <strain evidence="4">cv. AL8/78</strain>
    </source>
</reference>
<dbReference type="PANTHER" id="PTHR13138">
    <property type="entry name" value="PROTEIN LIN1"/>
    <property type="match status" value="1"/>
</dbReference>
<organism evidence="3 4">
    <name type="scientific">Aegilops tauschii subsp. strangulata</name>
    <name type="common">Goatgrass</name>
    <dbReference type="NCBI Taxonomy" id="200361"/>
    <lineage>
        <taxon>Eukaryota</taxon>
        <taxon>Viridiplantae</taxon>
        <taxon>Streptophyta</taxon>
        <taxon>Embryophyta</taxon>
        <taxon>Tracheophyta</taxon>
        <taxon>Spermatophyta</taxon>
        <taxon>Magnoliopsida</taxon>
        <taxon>Liliopsida</taxon>
        <taxon>Poales</taxon>
        <taxon>Poaceae</taxon>
        <taxon>BOP clade</taxon>
        <taxon>Pooideae</taxon>
        <taxon>Triticodae</taxon>
        <taxon>Triticeae</taxon>
        <taxon>Triticinae</taxon>
        <taxon>Aegilops</taxon>
    </lineage>
</organism>
<reference evidence="3" key="5">
    <citation type="journal article" date="2021" name="G3 (Bethesda)">
        <title>Aegilops tauschii genome assembly Aet v5.0 features greater sequence contiguity and improved annotation.</title>
        <authorList>
            <person name="Wang L."/>
            <person name="Zhu T."/>
            <person name="Rodriguez J.C."/>
            <person name="Deal K.R."/>
            <person name="Dubcovsky J."/>
            <person name="McGuire P.E."/>
            <person name="Lux T."/>
            <person name="Spannagl M."/>
            <person name="Mayer K.F.X."/>
            <person name="Baldrich P."/>
            <person name="Meyers B.C."/>
            <person name="Huo N."/>
            <person name="Gu Y.Q."/>
            <person name="Zhou H."/>
            <person name="Devos K.M."/>
            <person name="Bennetzen J.L."/>
            <person name="Unver T."/>
            <person name="Budak H."/>
            <person name="Gulick P.J."/>
            <person name="Galiba G."/>
            <person name="Kalapos B."/>
            <person name="Nelson D.R."/>
            <person name="Li P."/>
            <person name="You F.M."/>
            <person name="Luo M.C."/>
            <person name="Dvorak J."/>
        </authorList>
    </citation>
    <scope>NUCLEOTIDE SEQUENCE [LARGE SCALE GENOMIC DNA]</scope>
    <source>
        <strain evidence="3">cv. AL8/78</strain>
    </source>
</reference>
<feature type="compositionally biased region" description="Acidic residues" evidence="1">
    <location>
        <begin position="350"/>
        <end position="369"/>
    </location>
</feature>
<sequence>LPPSPALPSVNLKSTHERESWQGPKYTSVLWSLPSLCRHRRRRPMDPTAPQRGTKRPLPATAAGDDDDDRSALGDRKVRFPKGKKAKYRDPAAAGSSGEGGAAADDIDELMNPELAAVKRARRRHRREGDDTQGTANVKGFEMRYKDDANFIDDGIEIEPFNLEQEREEGYFDENGNFVEFARGNDMKDAWLDNVEVDTKFAGKVQKKKDKEEEFQDLSSDDIGKIKRRIANMLEPAETIIQALKRLKSTSTDNRGRMTEGTKRIFDELTEAAMKLMENGEYNVYSDDQETFVREAEGYERLARSRLGIPEVEEDIFADATESGPTTTSLLEMDSAPSAANTSATTAIANDDDSNFDMFGENDDTDVNPDSDAKTLDSDCNPEPVPQEASGTSGAEKVGNGSADSDYVYDPSSGYYYSSRTGYYYDAASGCYCAASTGTWYSYDEQSGTYTEMHGEQTGMHKEIEGEVVKE</sequence>
<feature type="region of interest" description="Disordered" evidence="1">
    <location>
        <begin position="1"/>
        <end position="140"/>
    </location>
</feature>
<dbReference type="InterPro" id="IPR039905">
    <property type="entry name" value="CD2BP2/Lin1"/>
</dbReference>
<evidence type="ECO:0000313" key="4">
    <source>
        <dbReference type="Proteomes" id="UP000015105"/>
    </source>
</evidence>
<dbReference type="GO" id="GO:0005682">
    <property type="term" value="C:U5 snRNP"/>
    <property type="evidence" value="ECO:0007669"/>
    <property type="project" value="InterPro"/>
</dbReference>
<proteinExistence type="predicted"/>
<dbReference type="Proteomes" id="UP000015105">
    <property type="component" value="Chromosome 5D"/>
</dbReference>
<dbReference type="InterPro" id="IPR041591">
    <property type="entry name" value="OCRE"/>
</dbReference>
<dbReference type="Gramene" id="AET5Gv20482000.2">
    <property type="protein sequence ID" value="AET5Gv20482000.2"/>
    <property type="gene ID" value="AET5Gv20482000"/>
</dbReference>
<feature type="region of interest" description="Disordered" evidence="1">
    <location>
        <begin position="322"/>
        <end position="405"/>
    </location>
</feature>
<dbReference type="Pfam" id="PF17780">
    <property type="entry name" value="OCRE"/>
    <property type="match status" value="1"/>
</dbReference>
<dbReference type="CDD" id="cd16166">
    <property type="entry name" value="OCRE_SUA_like"/>
    <property type="match status" value="1"/>
</dbReference>
<feature type="compositionally biased region" description="Low complexity" evidence="1">
    <location>
        <begin position="334"/>
        <end position="349"/>
    </location>
</feature>
<evidence type="ECO:0000313" key="3">
    <source>
        <dbReference type="EnsemblPlants" id="AET5Gv20482000.2"/>
    </source>
</evidence>
<keyword evidence="4" id="KW-1185">Reference proteome</keyword>
<reference evidence="3" key="4">
    <citation type="submission" date="2019-03" db="UniProtKB">
        <authorList>
            <consortium name="EnsemblPlants"/>
        </authorList>
    </citation>
    <scope>IDENTIFICATION</scope>
</reference>
<dbReference type="AlphaFoldDB" id="A0A453KQG0"/>